<reference evidence="2 3" key="1">
    <citation type="submission" date="2021-03" db="EMBL/GenBank/DDBJ databases">
        <title>Sequencing the genomes of 1000 actinobacteria strains.</title>
        <authorList>
            <person name="Klenk H.-P."/>
        </authorList>
    </citation>
    <scope>NUCLEOTIDE SEQUENCE [LARGE SCALE GENOMIC DNA]</scope>
    <source>
        <strain evidence="2 3">DSM 46670</strain>
    </source>
</reference>
<organism evidence="2 3">
    <name type="scientific">Kibdelosporangium banguiense</name>
    <dbReference type="NCBI Taxonomy" id="1365924"/>
    <lineage>
        <taxon>Bacteria</taxon>
        <taxon>Bacillati</taxon>
        <taxon>Actinomycetota</taxon>
        <taxon>Actinomycetes</taxon>
        <taxon>Pseudonocardiales</taxon>
        <taxon>Pseudonocardiaceae</taxon>
        <taxon>Kibdelosporangium</taxon>
    </lineage>
</organism>
<evidence type="ECO:0000313" key="3">
    <source>
        <dbReference type="Proteomes" id="UP001519332"/>
    </source>
</evidence>
<dbReference type="EMBL" id="JAGINW010000001">
    <property type="protein sequence ID" value="MBP2322154.1"/>
    <property type="molecule type" value="Genomic_DNA"/>
</dbReference>
<proteinExistence type="predicted"/>
<evidence type="ECO:0000256" key="1">
    <source>
        <dbReference type="SAM" id="Phobius"/>
    </source>
</evidence>
<comment type="caution">
    <text evidence="2">The sequence shown here is derived from an EMBL/GenBank/DDBJ whole genome shotgun (WGS) entry which is preliminary data.</text>
</comment>
<protein>
    <recommendedName>
        <fullName evidence="4">MetS family NSS transporter small subunit</fullName>
    </recommendedName>
</protein>
<gene>
    <name evidence="2" type="ORF">JOF56_002539</name>
</gene>
<keyword evidence="1" id="KW-0472">Membrane</keyword>
<dbReference type="Proteomes" id="UP001519332">
    <property type="component" value="Unassembled WGS sequence"/>
</dbReference>
<evidence type="ECO:0000313" key="2">
    <source>
        <dbReference type="EMBL" id="MBP2322154.1"/>
    </source>
</evidence>
<accession>A0ABS4TCJ9</accession>
<keyword evidence="3" id="KW-1185">Reference proteome</keyword>
<name>A0ABS4TCJ9_9PSEU</name>
<keyword evidence="1" id="KW-0812">Transmembrane</keyword>
<feature type="transmembrane region" description="Helical" evidence="1">
    <location>
        <begin position="6"/>
        <end position="28"/>
    </location>
</feature>
<sequence length="32" mass="3783">MELIFTSLLVIMAVAVLWFAGYVIYRLYSDQR</sequence>
<evidence type="ECO:0008006" key="4">
    <source>
        <dbReference type="Google" id="ProtNLM"/>
    </source>
</evidence>
<keyword evidence="1" id="KW-1133">Transmembrane helix</keyword>